<dbReference type="AlphaFoldDB" id="A0A2I0JUG7"/>
<evidence type="ECO:0000313" key="2">
    <source>
        <dbReference type="EMBL" id="PKI59959.1"/>
    </source>
</evidence>
<gene>
    <name evidence="2" type="ORF">CRG98_019653</name>
</gene>
<feature type="compositionally biased region" description="Polar residues" evidence="1">
    <location>
        <begin position="26"/>
        <end position="36"/>
    </location>
</feature>
<comment type="caution">
    <text evidence="2">The sequence shown here is derived from an EMBL/GenBank/DDBJ whole genome shotgun (WGS) entry which is preliminary data.</text>
</comment>
<organism evidence="2 3">
    <name type="scientific">Punica granatum</name>
    <name type="common">Pomegranate</name>
    <dbReference type="NCBI Taxonomy" id="22663"/>
    <lineage>
        <taxon>Eukaryota</taxon>
        <taxon>Viridiplantae</taxon>
        <taxon>Streptophyta</taxon>
        <taxon>Embryophyta</taxon>
        <taxon>Tracheophyta</taxon>
        <taxon>Spermatophyta</taxon>
        <taxon>Magnoliopsida</taxon>
        <taxon>eudicotyledons</taxon>
        <taxon>Gunneridae</taxon>
        <taxon>Pentapetalae</taxon>
        <taxon>rosids</taxon>
        <taxon>malvids</taxon>
        <taxon>Myrtales</taxon>
        <taxon>Lythraceae</taxon>
        <taxon>Punica</taxon>
    </lineage>
</organism>
<proteinExistence type="predicted"/>
<accession>A0A2I0JUG7</accession>
<evidence type="ECO:0000256" key="1">
    <source>
        <dbReference type="SAM" id="MobiDB-lite"/>
    </source>
</evidence>
<protein>
    <submittedName>
        <fullName evidence="2">Uncharacterized protein</fullName>
    </submittedName>
</protein>
<dbReference type="EMBL" id="PGOL01001219">
    <property type="protein sequence ID" value="PKI59959.1"/>
    <property type="molecule type" value="Genomic_DNA"/>
</dbReference>
<evidence type="ECO:0000313" key="3">
    <source>
        <dbReference type="Proteomes" id="UP000233551"/>
    </source>
</evidence>
<reference evidence="2 3" key="1">
    <citation type="submission" date="2017-11" db="EMBL/GenBank/DDBJ databases">
        <title>De-novo sequencing of pomegranate (Punica granatum L.) genome.</title>
        <authorList>
            <person name="Akparov Z."/>
            <person name="Amiraslanov A."/>
            <person name="Hajiyeva S."/>
            <person name="Abbasov M."/>
            <person name="Kaur K."/>
            <person name="Hamwieh A."/>
            <person name="Solovyev V."/>
            <person name="Salamov A."/>
            <person name="Braich B."/>
            <person name="Kosarev P."/>
            <person name="Mahmoud A."/>
            <person name="Hajiyev E."/>
            <person name="Babayeva S."/>
            <person name="Izzatullayeva V."/>
            <person name="Mammadov A."/>
            <person name="Mammadov A."/>
            <person name="Sharifova S."/>
            <person name="Ojaghi J."/>
            <person name="Eynullazada K."/>
            <person name="Bayramov B."/>
            <person name="Abdulazimova A."/>
            <person name="Shahmuradov I."/>
        </authorList>
    </citation>
    <scope>NUCLEOTIDE SEQUENCE [LARGE SCALE GENOMIC DNA]</scope>
    <source>
        <strain evidence="3">cv. AG2017</strain>
        <tissue evidence="2">Leaf</tissue>
    </source>
</reference>
<feature type="region of interest" description="Disordered" evidence="1">
    <location>
        <begin position="1"/>
        <end position="38"/>
    </location>
</feature>
<keyword evidence="3" id="KW-1185">Reference proteome</keyword>
<dbReference type="Proteomes" id="UP000233551">
    <property type="component" value="Unassembled WGS sequence"/>
</dbReference>
<sequence>MHVRKHEKTRESSLDRAKKVDLNPRKASQASVTSSCGKPESSFAYFGSGSLEIRGKSRGSVRESGDSVERLEECSGARACTFGELSARGLRLECMGGVRRGARVGMRVCAAMGVLFTRELVLYPKSPK</sequence>
<feature type="compositionally biased region" description="Basic and acidic residues" evidence="1">
    <location>
        <begin position="8"/>
        <end position="24"/>
    </location>
</feature>
<name>A0A2I0JUG7_PUNGR</name>